<dbReference type="InterPro" id="IPR014756">
    <property type="entry name" value="Ig_E-set"/>
</dbReference>
<keyword evidence="1 4" id="KW-0378">Hydrolase</keyword>
<reference evidence="4 5" key="1">
    <citation type="submission" date="2017-01" db="EMBL/GenBank/DDBJ databases">
        <authorList>
            <person name="Erauso G."/>
        </authorList>
    </citation>
    <scope>NUCLEOTIDE SEQUENCE [LARGE SCALE GENOMIC DNA]</scope>
    <source>
        <strain evidence="4">MESINF1</strain>
    </source>
</reference>
<keyword evidence="2 4" id="KW-0326">Glycosidase</keyword>
<name>A0A7Z7LEF5_9BACT</name>
<dbReference type="Proteomes" id="UP000250796">
    <property type="component" value="Chromosome MESINF"/>
</dbReference>
<dbReference type="Gene3D" id="3.90.400.10">
    <property type="entry name" value="Oligo-1,6-glucosidase, Domain 2"/>
    <property type="match status" value="1"/>
</dbReference>
<evidence type="ECO:0000256" key="2">
    <source>
        <dbReference type="ARBA" id="ARBA00023295"/>
    </source>
</evidence>
<keyword evidence="5" id="KW-1185">Reference proteome</keyword>
<dbReference type="CDD" id="cd11338">
    <property type="entry name" value="AmyAc_CMD"/>
    <property type="match status" value="1"/>
</dbReference>
<dbReference type="PANTHER" id="PTHR10357:SF210">
    <property type="entry name" value="MALTODEXTRIN GLUCOSIDASE"/>
    <property type="match status" value="1"/>
</dbReference>
<dbReference type="CDD" id="cd02857">
    <property type="entry name" value="E_set_CDase_PDE_N"/>
    <property type="match status" value="1"/>
</dbReference>
<evidence type="ECO:0000259" key="3">
    <source>
        <dbReference type="SMART" id="SM00642"/>
    </source>
</evidence>
<dbReference type="AlphaFoldDB" id="A0A7Z7LEF5"/>
<dbReference type="Pfam" id="PF02903">
    <property type="entry name" value="Alpha-amylase_N"/>
    <property type="match status" value="1"/>
</dbReference>
<evidence type="ECO:0000313" key="5">
    <source>
        <dbReference type="Proteomes" id="UP000250796"/>
    </source>
</evidence>
<dbReference type="GO" id="GO:0047798">
    <property type="term" value="F:cyclomaltodextrinase activity"/>
    <property type="evidence" value="ECO:0007669"/>
    <property type="project" value="UniProtKB-EC"/>
</dbReference>
<organism evidence="4 5">
    <name type="scientific">Mesotoga infera</name>
    <dbReference type="NCBI Taxonomy" id="1236046"/>
    <lineage>
        <taxon>Bacteria</taxon>
        <taxon>Thermotogati</taxon>
        <taxon>Thermotogota</taxon>
        <taxon>Thermotogae</taxon>
        <taxon>Kosmotogales</taxon>
        <taxon>Kosmotogaceae</taxon>
        <taxon>Mesotoga</taxon>
    </lineage>
</organism>
<feature type="domain" description="Glycosyl hydrolase family 13 catalytic" evidence="3">
    <location>
        <begin position="133"/>
        <end position="486"/>
    </location>
</feature>
<dbReference type="Pfam" id="PF00128">
    <property type="entry name" value="Alpha-amylase"/>
    <property type="match status" value="1"/>
</dbReference>
<dbReference type="Gene3D" id="3.20.20.80">
    <property type="entry name" value="Glycosidases"/>
    <property type="match status" value="1"/>
</dbReference>
<dbReference type="InterPro" id="IPR017853">
    <property type="entry name" value="GH"/>
</dbReference>
<dbReference type="KEGG" id="minf:MESINF_1008"/>
<sequence>MERAAIYHISEHNYAYAVDGDTLAVRLRAKKNDLERVVVHYKNLYDHTSRPKELSMEKILSDGISDLFEARIIVKEKRFKYYFELFSPGERIFYTSDGFLESVDEKNCFFYPYINDDDIFRPPSWAEGEIIYQIFVDRFYDGDPSNNPPGTIPFGTPPGRESYYGGDLEGVILKLDYVAGLGAKIIYLNPIFLSNSYHKYDIVDYYSIDGTFGKAEDLARLVEAAHERGMKVVLDGVFNHCSSSNPLFMDVLERQSESKYRDWFCIKRFPIDASGKNYDTFAGLVPGMPRLNTCNPEVIRYITDVVLHWTKLFKLDGWRLDVADEVSHSLWINLRRELKALSPDILLIGEIWNHSSRWLQGREMDTATNYKFMRALHEFVAGKIEAHSFWERVSANKMLYRSCLYNYLVNLVGSHDTTRCRTILGSDELHVLAMAVNLAFEGMPLIYYGDEVCMEGGFDPDNRRAMKWEDVNSDCARRIGELSRFRAGSIVLKKGSITPIEVGRRILAFCREFEGERIYFVANFDGRECVLEGPWRDAQVKLGEGSLEDGRLTLESGRYVLLGYK</sequence>
<proteinExistence type="predicted"/>
<dbReference type="InterPro" id="IPR013783">
    <property type="entry name" value="Ig-like_fold"/>
</dbReference>
<dbReference type="EC" id="3.2.1.54" evidence="4"/>
<dbReference type="InterPro" id="IPR045857">
    <property type="entry name" value="O16G_dom_2"/>
</dbReference>
<dbReference type="SUPFAM" id="SSF81296">
    <property type="entry name" value="E set domains"/>
    <property type="match status" value="1"/>
</dbReference>
<accession>A0A7Z7LEF5</accession>
<dbReference type="SMART" id="SM00642">
    <property type="entry name" value="Aamy"/>
    <property type="match status" value="1"/>
</dbReference>
<gene>
    <name evidence="4" type="ORF">MESINF_1008</name>
</gene>
<dbReference type="SUPFAM" id="SSF51445">
    <property type="entry name" value="(Trans)glycosidases"/>
    <property type="match status" value="1"/>
</dbReference>
<dbReference type="InterPro" id="IPR004185">
    <property type="entry name" value="Glyco_hydro_13_lg-like_dom"/>
</dbReference>
<dbReference type="PANTHER" id="PTHR10357">
    <property type="entry name" value="ALPHA-AMYLASE FAMILY MEMBER"/>
    <property type="match status" value="1"/>
</dbReference>
<dbReference type="EMBL" id="LS974202">
    <property type="protein sequence ID" value="SSC12457.1"/>
    <property type="molecule type" value="Genomic_DNA"/>
</dbReference>
<protein>
    <submittedName>
        <fullName evidence="4">Alpha amylase catalytic region</fullName>
        <ecNumber evidence="4">3.2.1.54</ecNumber>
    </submittedName>
</protein>
<dbReference type="RefSeq" id="WP_169698776.1">
    <property type="nucleotide sequence ID" value="NZ_LS974202.1"/>
</dbReference>
<dbReference type="InterPro" id="IPR006047">
    <property type="entry name" value="GH13_cat_dom"/>
</dbReference>
<dbReference type="GO" id="GO:0005975">
    <property type="term" value="P:carbohydrate metabolic process"/>
    <property type="evidence" value="ECO:0007669"/>
    <property type="project" value="InterPro"/>
</dbReference>
<evidence type="ECO:0000256" key="1">
    <source>
        <dbReference type="ARBA" id="ARBA00022801"/>
    </source>
</evidence>
<evidence type="ECO:0000313" key="4">
    <source>
        <dbReference type="EMBL" id="SSC12457.1"/>
    </source>
</evidence>
<dbReference type="Gene3D" id="2.60.40.10">
    <property type="entry name" value="Immunoglobulins"/>
    <property type="match status" value="1"/>
</dbReference>